<evidence type="ECO:0000313" key="8">
    <source>
        <dbReference type="Proteomes" id="UP000286746"/>
    </source>
</evidence>
<evidence type="ECO:0000256" key="4">
    <source>
        <dbReference type="SAM" id="MobiDB-lite"/>
    </source>
</evidence>
<dbReference type="Gene3D" id="1.10.10.10">
    <property type="entry name" value="Winged helix-like DNA-binding domain superfamily/Winged helix DNA-binding domain"/>
    <property type="match status" value="1"/>
</dbReference>
<evidence type="ECO:0000313" key="7">
    <source>
        <dbReference type="EMBL" id="GCD40810.1"/>
    </source>
</evidence>
<dbReference type="SMART" id="SM01043">
    <property type="entry name" value="BTAD"/>
    <property type="match status" value="1"/>
</dbReference>
<keyword evidence="2" id="KW-0805">Transcription regulation</keyword>
<reference evidence="7 8" key="1">
    <citation type="submission" date="2018-11" db="EMBL/GenBank/DDBJ databases">
        <title>Whole genome sequence of Streptomyces paromomycinus NBRC 15454(T).</title>
        <authorList>
            <person name="Komaki H."/>
            <person name="Tamura T."/>
        </authorList>
    </citation>
    <scope>NUCLEOTIDE SEQUENCE [LARGE SCALE GENOMIC DNA]</scope>
    <source>
        <strain evidence="7 8">NBRC 15454</strain>
    </source>
</reference>
<dbReference type="InterPro" id="IPR036388">
    <property type="entry name" value="WH-like_DNA-bd_sf"/>
</dbReference>
<feature type="region of interest" description="Disordered" evidence="4">
    <location>
        <begin position="81"/>
        <end position="113"/>
    </location>
</feature>
<evidence type="ECO:0000256" key="1">
    <source>
        <dbReference type="ARBA" id="ARBA00023012"/>
    </source>
</evidence>
<dbReference type="InterPro" id="IPR011990">
    <property type="entry name" value="TPR-like_helical_dom_sf"/>
</dbReference>
<dbReference type="InterPro" id="IPR036779">
    <property type="entry name" value="LysM_dom_sf"/>
</dbReference>
<dbReference type="PANTHER" id="PTHR35807">
    <property type="entry name" value="TRANSCRIPTIONAL REGULATOR REDD-RELATED"/>
    <property type="match status" value="1"/>
</dbReference>
<dbReference type="EMBL" id="BHZD01000001">
    <property type="protein sequence ID" value="GCD40810.1"/>
    <property type="molecule type" value="Genomic_DNA"/>
</dbReference>
<evidence type="ECO:0000259" key="6">
    <source>
        <dbReference type="SMART" id="SM01043"/>
    </source>
</evidence>
<keyword evidence="5" id="KW-0812">Transmembrane</keyword>
<protein>
    <recommendedName>
        <fullName evidence="6">Bacterial transcriptional activator domain-containing protein</fullName>
    </recommendedName>
</protein>
<keyword evidence="5" id="KW-0472">Membrane</keyword>
<gene>
    <name evidence="7" type="ORF">GKJPGBOP_00463</name>
</gene>
<feature type="compositionally biased region" description="Polar residues" evidence="4">
    <location>
        <begin position="95"/>
        <end position="108"/>
    </location>
</feature>
<evidence type="ECO:0000256" key="5">
    <source>
        <dbReference type="SAM" id="Phobius"/>
    </source>
</evidence>
<dbReference type="Gene3D" id="1.25.40.10">
    <property type="entry name" value="Tetratricopeptide repeat domain"/>
    <property type="match status" value="1"/>
</dbReference>
<dbReference type="AlphaFoldDB" id="A0A401VUR1"/>
<feature type="region of interest" description="Disordered" evidence="4">
    <location>
        <begin position="162"/>
        <end position="210"/>
    </location>
</feature>
<comment type="caution">
    <text evidence="7">The sequence shown here is derived from an EMBL/GenBank/DDBJ whole genome shotgun (WGS) entry which is preliminary data.</text>
</comment>
<dbReference type="InterPro" id="IPR005158">
    <property type="entry name" value="BTAD"/>
</dbReference>
<organism evidence="7 8">
    <name type="scientific">Streptomyces paromomycinus</name>
    <name type="common">Streptomyces rimosus subsp. paromomycinus</name>
    <dbReference type="NCBI Taxonomy" id="92743"/>
    <lineage>
        <taxon>Bacteria</taxon>
        <taxon>Bacillati</taxon>
        <taxon>Actinomycetota</taxon>
        <taxon>Actinomycetes</taxon>
        <taxon>Kitasatosporales</taxon>
        <taxon>Streptomycetaceae</taxon>
        <taxon>Streptomyces</taxon>
    </lineage>
</organism>
<dbReference type="SUPFAM" id="SSF48452">
    <property type="entry name" value="TPR-like"/>
    <property type="match status" value="1"/>
</dbReference>
<proteinExistence type="predicted"/>
<dbReference type="InterPro" id="IPR016032">
    <property type="entry name" value="Sig_transdc_resp-reg_C-effctor"/>
</dbReference>
<dbReference type="GO" id="GO:0000160">
    <property type="term" value="P:phosphorelay signal transduction system"/>
    <property type="evidence" value="ECO:0007669"/>
    <property type="project" value="UniProtKB-KW"/>
</dbReference>
<keyword evidence="1" id="KW-0902">Two-component regulatory system</keyword>
<evidence type="ECO:0000256" key="2">
    <source>
        <dbReference type="ARBA" id="ARBA00023015"/>
    </source>
</evidence>
<dbReference type="Pfam" id="PF03704">
    <property type="entry name" value="BTAD"/>
    <property type="match status" value="1"/>
</dbReference>
<feature type="domain" description="Bacterial transcriptional activator" evidence="6">
    <location>
        <begin position="624"/>
        <end position="761"/>
    </location>
</feature>
<evidence type="ECO:0000256" key="3">
    <source>
        <dbReference type="ARBA" id="ARBA00023163"/>
    </source>
</evidence>
<keyword evidence="5" id="KW-1133">Transmembrane helix</keyword>
<dbReference type="PANTHER" id="PTHR35807:SF1">
    <property type="entry name" value="TRANSCRIPTIONAL REGULATOR REDD"/>
    <property type="match status" value="1"/>
</dbReference>
<feature type="transmembrane region" description="Helical" evidence="5">
    <location>
        <begin position="211"/>
        <end position="233"/>
    </location>
</feature>
<dbReference type="GO" id="GO:0003677">
    <property type="term" value="F:DNA binding"/>
    <property type="evidence" value="ECO:0007669"/>
    <property type="project" value="InterPro"/>
</dbReference>
<keyword evidence="8" id="KW-1185">Reference proteome</keyword>
<feature type="region of interest" description="Disordered" evidence="4">
    <location>
        <begin position="276"/>
        <end position="295"/>
    </location>
</feature>
<dbReference type="InterPro" id="IPR051677">
    <property type="entry name" value="AfsR-DnrI-RedD_regulator"/>
</dbReference>
<dbReference type="GO" id="GO:0006355">
    <property type="term" value="P:regulation of DNA-templated transcription"/>
    <property type="evidence" value="ECO:0007669"/>
    <property type="project" value="InterPro"/>
</dbReference>
<accession>A0A401VUR1</accession>
<sequence>MRRHAVGSRPLRGWRPVGRMSRMISSGVLATVLLIMPWGVWQALAAALVSVALLATPGRLGGRQQTVALPVPVTAGVVRTLGEHTGEPPARQRPGGTSASGRSPTVTVRSPCHGEHDSLWRIAARELGDGRRWPQIYARNVGRTQPDGDTLRHSDLIRPGWVLRLPPRRTAPTVPPSRPAPSPSTPGPASPGPTAAASTQPRPAPSGDDGFPGGAVVGLILAALAAALGAVRARRRSRARHRRHTRHREGAVAGPVIRALPLVGGDVSPPAGRALKDLSTSGVSPADTGARAPDGRDTAWQLARRGGLGLVGPGALAAVRALLLYRMVEPPAAAQITLVVPQDDAALLFGTVRSALVQVPGVHLAPSLDAALMVMEAAAKHPRVSGTPLVRPEEQTEVVLVATPAPYAVPRLRTALDLPAAYGRAVLLLGSWARGGTIRVQPDGTVSAAFPAAAEQLNGTRLFTRPEPEAATLVESLRVTHPAPLWPQASPACVDAPVSDSLPTEVAPAARIPEQDALELCVLGRMSLVHRHHGQEREITDVTTPKQREVLAFLALHRQGASREAIAAALWPETRSGRPYNAFHATLSQLRRALRQALEGSLDGDDIVLHHDDRYVLDARRVRVDLWALRDQLNHADGAVPADRADLEEALARYRGDLAQEVSGEWPDGPREALRREVLDTYGLLIQAAQAHDPAHALALLERARPLDPYNEALYEDIARTQARLGRPEAVPRTLALLTTNLAEIDEEPSPETVALCTALARRAGPNR</sequence>
<dbReference type="SUPFAM" id="SSF46894">
    <property type="entry name" value="C-terminal effector domain of the bipartite response regulators"/>
    <property type="match status" value="1"/>
</dbReference>
<feature type="compositionally biased region" description="Pro residues" evidence="4">
    <location>
        <begin position="173"/>
        <end position="191"/>
    </location>
</feature>
<keyword evidence="3" id="KW-0804">Transcription</keyword>
<dbReference type="Proteomes" id="UP000286746">
    <property type="component" value="Unassembled WGS sequence"/>
</dbReference>
<name>A0A401VUR1_STREY</name>
<dbReference type="Gene3D" id="3.10.350.10">
    <property type="entry name" value="LysM domain"/>
    <property type="match status" value="1"/>
</dbReference>